<name>A0A9X0WKD2_9GAMM</name>
<evidence type="ECO:0000313" key="7">
    <source>
        <dbReference type="EMBL" id="MBK1646065.1"/>
    </source>
</evidence>
<evidence type="ECO:0000256" key="4">
    <source>
        <dbReference type="ARBA" id="ARBA00023139"/>
    </source>
</evidence>
<evidence type="ECO:0000256" key="2">
    <source>
        <dbReference type="ARBA" id="ARBA00022729"/>
    </source>
</evidence>
<reference evidence="7 8" key="1">
    <citation type="journal article" date="2020" name="Microorganisms">
        <title>Osmotic Adaptation and Compatible Solute Biosynthesis of Phototrophic Bacteria as Revealed from Genome Analyses.</title>
        <authorList>
            <person name="Imhoff J.F."/>
            <person name="Rahn T."/>
            <person name="Kunzel S."/>
            <person name="Keller A."/>
            <person name="Neulinger S.C."/>
        </authorList>
    </citation>
    <scope>NUCLEOTIDE SEQUENCE [LARGE SCALE GENOMIC DNA]</scope>
    <source>
        <strain evidence="7 8">DSM 21303</strain>
    </source>
</reference>
<proteinExistence type="predicted"/>
<dbReference type="EMBL" id="NRSD01000019">
    <property type="protein sequence ID" value="MBK1646065.1"/>
    <property type="molecule type" value="Genomic_DNA"/>
</dbReference>
<protein>
    <recommendedName>
        <fullName evidence="9">Lipoprotein</fullName>
    </recommendedName>
</protein>
<dbReference type="InterPro" id="IPR032831">
    <property type="entry name" value="LptM_cons"/>
</dbReference>
<evidence type="ECO:0000256" key="6">
    <source>
        <dbReference type="ARBA" id="ARBA00023288"/>
    </source>
</evidence>
<comment type="caution">
    <text evidence="7">The sequence shown here is derived from an EMBL/GenBank/DDBJ whole genome shotgun (WGS) entry which is preliminary data.</text>
</comment>
<keyword evidence="4" id="KW-0564">Palmitate</keyword>
<keyword evidence="6" id="KW-0449">Lipoprotein</keyword>
<keyword evidence="2" id="KW-0732">Signal</keyword>
<dbReference type="GO" id="GO:0009279">
    <property type="term" value="C:cell outer membrane"/>
    <property type="evidence" value="ECO:0007669"/>
    <property type="project" value="UniProtKB-SubCell"/>
</dbReference>
<dbReference type="Pfam" id="PF13627">
    <property type="entry name" value="LptM_cons"/>
    <property type="match status" value="1"/>
</dbReference>
<dbReference type="Proteomes" id="UP001138802">
    <property type="component" value="Unassembled WGS sequence"/>
</dbReference>
<keyword evidence="3" id="KW-0472">Membrane</keyword>
<dbReference type="NCBIfam" id="NF047847">
    <property type="entry name" value="SS_mature_LptM"/>
    <property type="match status" value="1"/>
</dbReference>
<dbReference type="PROSITE" id="PS51257">
    <property type="entry name" value="PROKAR_LIPOPROTEIN"/>
    <property type="match status" value="1"/>
</dbReference>
<gene>
    <name evidence="7" type="ORF">CKO25_15705</name>
</gene>
<dbReference type="RefSeq" id="WP_200388882.1">
    <property type="nucleotide sequence ID" value="NZ_NRSD01000019.1"/>
</dbReference>
<comment type="subcellular location">
    <subcellularLocation>
        <location evidence="1">Cell outer membrane</location>
        <topology evidence="1">Lipid-anchor</topology>
    </subcellularLocation>
</comment>
<dbReference type="AlphaFoldDB" id="A0A9X0WKD2"/>
<evidence type="ECO:0000256" key="5">
    <source>
        <dbReference type="ARBA" id="ARBA00023237"/>
    </source>
</evidence>
<evidence type="ECO:0000313" key="8">
    <source>
        <dbReference type="Proteomes" id="UP001138802"/>
    </source>
</evidence>
<sequence length="63" mass="6701">MQCWARTIFYSLVAVLGISSMLGACGQKGPLYLPEPPVVDAVVSDRIPGEDVPDAMPIDDTPP</sequence>
<keyword evidence="5" id="KW-0998">Cell outer membrane</keyword>
<keyword evidence="8" id="KW-1185">Reference proteome</keyword>
<organism evidence="7 8">
    <name type="scientific">Thiocapsa imhoffii</name>
    <dbReference type="NCBI Taxonomy" id="382777"/>
    <lineage>
        <taxon>Bacteria</taxon>
        <taxon>Pseudomonadati</taxon>
        <taxon>Pseudomonadota</taxon>
        <taxon>Gammaproteobacteria</taxon>
        <taxon>Chromatiales</taxon>
        <taxon>Chromatiaceae</taxon>
        <taxon>Thiocapsa</taxon>
    </lineage>
</organism>
<evidence type="ECO:0000256" key="1">
    <source>
        <dbReference type="ARBA" id="ARBA00004459"/>
    </source>
</evidence>
<evidence type="ECO:0008006" key="9">
    <source>
        <dbReference type="Google" id="ProtNLM"/>
    </source>
</evidence>
<evidence type="ECO:0000256" key="3">
    <source>
        <dbReference type="ARBA" id="ARBA00023136"/>
    </source>
</evidence>
<accession>A0A9X0WKD2</accession>